<gene>
    <name evidence="1" type="ORF">QYF49_08480</name>
</gene>
<dbReference type="RefSeq" id="WP_290399200.1">
    <property type="nucleotide sequence ID" value="NZ_JAUHLN010000002.1"/>
</dbReference>
<evidence type="ECO:0000313" key="2">
    <source>
        <dbReference type="Proteomes" id="UP001168694"/>
    </source>
</evidence>
<keyword evidence="2" id="KW-1185">Reference proteome</keyword>
<comment type="caution">
    <text evidence="1">The sequence shown here is derived from an EMBL/GenBank/DDBJ whole genome shotgun (WGS) entry which is preliminary data.</text>
</comment>
<accession>A0ABT8E588</accession>
<organism evidence="1 2">
    <name type="scientific">Fictibacillus terranigra</name>
    <dbReference type="NCBI Taxonomy" id="3058424"/>
    <lineage>
        <taxon>Bacteria</taxon>
        <taxon>Bacillati</taxon>
        <taxon>Bacillota</taxon>
        <taxon>Bacilli</taxon>
        <taxon>Bacillales</taxon>
        <taxon>Fictibacillaceae</taxon>
        <taxon>Fictibacillus</taxon>
    </lineage>
</organism>
<dbReference type="Proteomes" id="UP001168694">
    <property type="component" value="Unassembled WGS sequence"/>
</dbReference>
<evidence type="ECO:0000313" key="1">
    <source>
        <dbReference type="EMBL" id="MDN4073051.1"/>
    </source>
</evidence>
<reference evidence="1" key="1">
    <citation type="submission" date="2023-06" db="EMBL/GenBank/DDBJ databases">
        <title>Draft Genome Sequences of Representative Paenibacillus Polymyxa, Bacillus cereus, Fictibacillus sp., and Brevibacillus agri Strains Isolated from Amazonian Dark Earth.</title>
        <authorList>
            <person name="Pellegrinetti T.A."/>
            <person name="Cunha I.C.M."/>
            <person name="Chaves M.G."/>
            <person name="Freitas A.S."/>
            <person name="Silva A.V.R."/>
            <person name="Tsai S.M."/>
            <person name="Mendes L.W."/>
        </authorList>
    </citation>
    <scope>NUCLEOTIDE SEQUENCE</scope>
    <source>
        <strain evidence="1">CENA-BCM004</strain>
    </source>
</reference>
<name>A0ABT8E588_9BACL</name>
<sequence>MDYSPLLNRLKNASQNGETFTIFINTISDKEDDQVMRTAKNLQSELFIHLRVCEKQKDGVLLSGMIEQL</sequence>
<dbReference type="EMBL" id="JAUHLN010000002">
    <property type="protein sequence ID" value="MDN4073051.1"/>
    <property type="molecule type" value="Genomic_DNA"/>
</dbReference>
<protein>
    <submittedName>
        <fullName evidence="1">Uncharacterized protein</fullName>
    </submittedName>
</protein>
<proteinExistence type="predicted"/>